<feature type="compositionally biased region" description="Polar residues" evidence="1">
    <location>
        <begin position="23"/>
        <end position="33"/>
    </location>
</feature>
<comment type="caution">
    <text evidence="2">The sequence shown here is derived from an EMBL/GenBank/DDBJ whole genome shotgun (WGS) entry which is preliminary data.</text>
</comment>
<dbReference type="Proteomes" id="UP000230233">
    <property type="component" value="Unassembled WGS sequence"/>
</dbReference>
<gene>
    <name evidence="2" type="ORF">B9Z55_029059</name>
</gene>
<keyword evidence="3" id="KW-1185">Reference proteome</keyword>
<protein>
    <submittedName>
        <fullName evidence="2">Uncharacterized protein</fullName>
    </submittedName>
</protein>
<dbReference type="EMBL" id="PDUG01000081">
    <property type="protein sequence ID" value="PIC11473.1"/>
    <property type="molecule type" value="Genomic_DNA"/>
</dbReference>
<accession>A0A2G5S977</accession>
<feature type="region of interest" description="Disordered" evidence="1">
    <location>
        <begin position="23"/>
        <end position="66"/>
    </location>
</feature>
<evidence type="ECO:0000313" key="3">
    <source>
        <dbReference type="Proteomes" id="UP000230233"/>
    </source>
</evidence>
<organism evidence="2 3">
    <name type="scientific">Caenorhabditis nigoni</name>
    <dbReference type="NCBI Taxonomy" id="1611254"/>
    <lineage>
        <taxon>Eukaryota</taxon>
        <taxon>Metazoa</taxon>
        <taxon>Ecdysozoa</taxon>
        <taxon>Nematoda</taxon>
        <taxon>Chromadorea</taxon>
        <taxon>Rhabditida</taxon>
        <taxon>Rhabditina</taxon>
        <taxon>Rhabditomorpha</taxon>
        <taxon>Rhabditoidea</taxon>
        <taxon>Rhabditidae</taxon>
        <taxon>Peloderinae</taxon>
        <taxon>Caenorhabditis</taxon>
    </lineage>
</organism>
<name>A0A2G5S977_9PELO</name>
<sequence>MNLQTPTFKPKPTLCEHCQQCYPMTTSTPTAPRSRQRALGEPSSPKLGKQSKLRPSAKRKNEFELERVRTGTSSNWNEFELERVRNKTSSNWNEFELERNEFEIKRVRTRRVRTRTVEIKRVRNKEFELEEFELERVRKTSSNINEFENRNEFEI</sequence>
<reference evidence="3" key="1">
    <citation type="submission" date="2017-10" db="EMBL/GenBank/DDBJ databases">
        <title>Rapid genome shrinkage in a self-fertile nematode reveals novel sperm competition proteins.</title>
        <authorList>
            <person name="Yin D."/>
            <person name="Schwarz E.M."/>
            <person name="Thomas C.G."/>
            <person name="Felde R.L."/>
            <person name="Korf I.F."/>
            <person name="Cutter A.D."/>
            <person name="Schartner C.M."/>
            <person name="Ralston E.J."/>
            <person name="Meyer B.J."/>
            <person name="Haag E.S."/>
        </authorList>
    </citation>
    <scope>NUCLEOTIDE SEQUENCE [LARGE SCALE GENOMIC DNA]</scope>
    <source>
        <strain evidence="3">JU1422</strain>
    </source>
</reference>
<feature type="compositionally biased region" description="Basic residues" evidence="1">
    <location>
        <begin position="49"/>
        <end position="58"/>
    </location>
</feature>
<evidence type="ECO:0000256" key="1">
    <source>
        <dbReference type="SAM" id="MobiDB-lite"/>
    </source>
</evidence>
<dbReference type="AlphaFoldDB" id="A0A2G5S977"/>
<proteinExistence type="predicted"/>
<evidence type="ECO:0000313" key="2">
    <source>
        <dbReference type="EMBL" id="PIC11473.1"/>
    </source>
</evidence>